<reference evidence="1" key="1">
    <citation type="submission" date="2022-08" db="EMBL/GenBank/DDBJ databases">
        <title>Genome Sequence of Fusarium decemcellulare.</title>
        <authorList>
            <person name="Buettner E."/>
        </authorList>
    </citation>
    <scope>NUCLEOTIDE SEQUENCE</scope>
    <source>
        <strain evidence="1">Babe19</strain>
    </source>
</reference>
<protein>
    <submittedName>
        <fullName evidence="1">Uncharacterized protein</fullName>
    </submittedName>
</protein>
<evidence type="ECO:0000313" key="1">
    <source>
        <dbReference type="EMBL" id="KAJ3505903.1"/>
    </source>
</evidence>
<dbReference type="EMBL" id="JANRMS010004787">
    <property type="protein sequence ID" value="KAJ3505903.1"/>
    <property type="molecule type" value="Genomic_DNA"/>
</dbReference>
<comment type="caution">
    <text evidence="1">The sequence shown here is derived from an EMBL/GenBank/DDBJ whole genome shotgun (WGS) entry which is preliminary data.</text>
</comment>
<proteinExistence type="predicted"/>
<dbReference type="Proteomes" id="UP001148629">
    <property type="component" value="Unassembled WGS sequence"/>
</dbReference>
<keyword evidence="2" id="KW-1185">Reference proteome</keyword>
<sequence length="304" mass="34940">MSQTTQSDFHPGEFPVPWIGDNPEIGKRREYIKAFFAWKSPYEIHRYDELKKEAEKTTALALKKAGWKGKEVSGKYFAFVLSDLALTAPRGHGRLPPTIAVGYRETFSARYDKLRRLPDSELRFTVKSEDKPVEEDVEEDGEEEPAEDEPAENEPSAESVLGYKKAFLDKLHEQISDLSDRRPAHSSDRGVYDEMHALVDRTRSQLCIEYSRNMPTPSLEPVPLDDREKIEFKDEIERLKGEVSKRDKVIEELGKDKNEPYDGLFIQDDGSKKTPKKFRVFSTPAHLDGRKRPRPNTPLMLEEA</sequence>
<gene>
    <name evidence="1" type="ORF">NM208_g16143</name>
</gene>
<accession>A0ACC1RB13</accession>
<name>A0ACC1RB13_9HYPO</name>
<evidence type="ECO:0000313" key="2">
    <source>
        <dbReference type="Proteomes" id="UP001148629"/>
    </source>
</evidence>
<organism evidence="1 2">
    <name type="scientific">Fusarium decemcellulare</name>
    <dbReference type="NCBI Taxonomy" id="57161"/>
    <lineage>
        <taxon>Eukaryota</taxon>
        <taxon>Fungi</taxon>
        <taxon>Dikarya</taxon>
        <taxon>Ascomycota</taxon>
        <taxon>Pezizomycotina</taxon>
        <taxon>Sordariomycetes</taxon>
        <taxon>Hypocreomycetidae</taxon>
        <taxon>Hypocreales</taxon>
        <taxon>Nectriaceae</taxon>
        <taxon>Fusarium</taxon>
        <taxon>Fusarium decemcellulare species complex</taxon>
    </lineage>
</organism>